<sequence>MIKVKQLIQEIKESANTGANSYQTTQHYTNQEQTTITVGFDEVVFNDVVFLLDGGQTEISINRNIMTQRSPYFRSLIKSLDLTKVLQLYKANNTLVNSNIASQVESQGNIQQAMSMLIQQSLDFVQRILWLADFFQILDLQRFLINEVIMPKMTPIQALNYYNDILKKLKNSFQNKNSPNNDPSNQNNQSMINKFISSASMNHNSTSNGSLNMTVMNFKNEMLSIWESFKQSILSFMASNIPSMIKIDKFLDLNASLIDDLMNRYLSQTLHHDKELKLKTDLVQFMIGRIQFGKLFNPKIHSNFYFCIRGIKDIKQLLWEVCFNEENRLIIQEKRSHEFSLFSQYNCQLSAVLEGNTIKVNLIQLKDHKKLMLDNKTNLDTASRYSDASLGKQSISVKNYCGTPQSINRQRYLDYIKHSKPKSISIRNQKFSFSKMMQNYALIVDKKRNRSQQSLKQHSPKGIQTSRYEVKQRANSIKEKAPRKAQSASNTPQNQGKKQMMLQDRDKFDNNQTNGLSIAKQVECFVLKLKINEYETITYPLTMAHNNLEFEQITHLIQQRNIFPTTQPLRLSLNDDDLKISMMEVMADESNIIEIEDKLLQLINWDKVSTQVLLSVTKKDHVLQSSIPFKQKCKYQLRMRKEQSYNVSINSSIGPSKRNSLSKDPNRYSMSFASPRDGGNEKNPSRQINNNLVKKISATQQKHVINISRENDLTKKIVESIVNSPSSKEIMKNKSKSRQNSREKQLNLQSPYQKQKPTNNLIYNEFLHKKEIIIGHSIITQNNKIKLMSSSNRKLRTIEGGTGGSESLNLVNNNNRRQTASTIQSRSKVQNVEATRKKSQNQFQNQKQQIRQPLIIKKNEARAPLEQNVNITNLDISAAETNSLDLSRIFHGMNTTPIGNISNSGTVQSQNNKSSLTQNQIQNNSQLQSNQNLPSSQLSQVNQQASQSKKAQSVSRQSQSVVRRVLEEQHNNTSNQQFQPKFYIDLHELQKQITRGN</sequence>
<feature type="compositionally biased region" description="Polar residues" evidence="1">
    <location>
        <begin position="648"/>
        <end position="672"/>
    </location>
</feature>
<name>A0A077ZMB5_STYLE</name>
<protein>
    <recommendedName>
        <fullName evidence="2">BTB domain-containing protein</fullName>
    </recommendedName>
</protein>
<feature type="compositionally biased region" description="Basic and acidic residues" evidence="1">
    <location>
        <begin position="468"/>
        <end position="482"/>
    </location>
</feature>
<dbReference type="PROSITE" id="PS50097">
    <property type="entry name" value="BTB"/>
    <property type="match status" value="1"/>
</dbReference>
<keyword evidence="4" id="KW-1185">Reference proteome</keyword>
<evidence type="ECO:0000313" key="4">
    <source>
        <dbReference type="Proteomes" id="UP000039865"/>
    </source>
</evidence>
<dbReference type="InParanoid" id="A0A077ZMB5"/>
<dbReference type="AlphaFoldDB" id="A0A077ZMB5"/>
<evidence type="ECO:0000313" key="3">
    <source>
        <dbReference type="EMBL" id="CDW71108.1"/>
    </source>
</evidence>
<gene>
    <name evidence="3" type="primary">Contig10665.g11386</name>
    <name evidence="3" type="ORF">STYLEM_47</name>
</gene>
<feature type="compositionally biased region" description="Polar residues" evidence="1">
    <location>
        <begin position="486"/>
        <end position="497"/>
    </location>
</feature>
<feature type="region of interest" description="Disordered" evidence="1">
    <location>
        <begin position="724"/>
        <end position="755"/>
    </location>
</feature>
<dbReference type="EMBL" id="CCKQ01000044">
    <property type="protein sequence ID" value="CDW71108.1"/>
    <property type="molecule type" value="Genomic_DNA"/>
</dbReference>
<feature type="domain" description="BTB" evidence="2">
    <location>
        <begin position="46"/>
        <end position="79"/>
    </location>
</feature>
<feature type="compositionally biased region" description="Polar residues" evidence="1">
    <location>
        <begin position="746"/>
        <end position="755"/>
    </location>
</feature>
<dbReference type="Proteomes" id="UP000039865">
    <property type="component" value="Unassembled WGS sequence"/>
</dbReference>
<feature type="region of interest" description="Disordered" evidence="1">
    <location>
        <begin position="925"/>
        <end position="957"/>
    </location>
</feature>
<reference evidence="3 4" key="1">
    <citation type="submission" date="2014-06" db="EMBL/GenBank/DDBJ databases">
        <authorList>
            <person name="Swart Estienne"/>
        </authorList>
    </citation>
    <scope>NUCLEOTIDE SEQUENCE [LARGE SCALE GENOMIC DNA]</scope>
    <source>
        <strain evidence="3 4">130c</strain>
    </source>
</reference>
<accession>A0A077ZMB5</accession>
<dbReference type="InterPro" id="IPR000210">
    <property type="entry name" value="BTB/POZ_dom"/>
</dbReference>
<organism evidence="3 4">
    <name type="scientific">Stylonychia lemnae</name>
    <name type="common">Ciliate</name>
    <dbReference type="NCBI Taxonomy" id="5949"/>
    <lineage>
        <taxon>Eukaryota</taxon>
        <taxon>Sar</taxon>
        <taxon>Alveolata</taxon>
        <taxon>Ciliophora</taxon>
        <taxon>Intramacronucleata</taxon>
        <taxon>Spirotrichea</taxon>
        <taxon>Stichotrichia</taxon>
        <taxon>Sporadotrichida</taxon>
        <taxon>Oxytrichidae</taxon>
        <taxon>Stylonychinae</taxon>
        <taxon>Stylonychia</taxon>
    </lineage>
</organism>
<evidence type="ECO:0000256" key="1">
    <source>
        <dbReference type="SAM" id="MobiDB-lite"/>
    </source>
</evidence>
<feature type="region of interest" description="Disordered" evidence="1">
    <location>
        <begin position="648"/>
        <end position="687"/>
    </location>
</feature>
<feature type="compositionally biased region" description="Polar residues" evidence="1">
    <location>
        <begin position="451"/>
        <end position="467"/>
    </location>
</feature>
<evidence type="ECO:0000259" key="2">
    <source>
        <dbReference type="PROSITE" id="PS50097"/>
    </source>
</evidence>
<feature type="region of interest" description="Disordered" evidence="1">
    <location>
        <begin position="447"/>
        <end position="501"/>
    </location>
</feature>
<proteinExistence type="predicted"/>